<dbReference type="InterPro" id="IPR029058">
    <property type="entry name" value="AB_hydrolase_fold"/>
</dbReference>
<reference evidence="1 2" key="1">
    <citation type="submission" date="2014-02" db="EMBL/GenBank/DDBJ databases">
        <title>Aquamicrobium defluvii Genome sequencing.</title>
        <authorList>
            <person name="Wang X."/>
        </authorList>
    </citation>
    <scope>NUCLEOTIDE SEQUENCE [LARGE SCALE GENOMIC DNA]</scope>
    <source>
        <strain evidence="1 2">W13Z1</strain>
    </source>
</reference>
<dbReference type="Pfam" id="PF05345">
    <property type="entry name" value="He_PIG"/>
    <property type="match status" value="1"/>
</dbReference>
<dbReference type="Pfam" id="PF11288">
    <property type="entry name" value="DUF3089"/>
    <property type="match status" value="1"/>
</dbReference>
<dbReference type="eggNOG" id="COG2267">
    <property type="taxonomic scope" value="Bacteria"/>
</dbReference>
<dbReference type="STRING" id="69279.BG36_14040"/>
<dbReference type="EMBL" id="JENY01000029">
    <property type="protein sequence ID" value="EXL02732.1"/>
    <property type="molecule type" value="Genomic_DNA"/>
</dbReference>
<gene>
    <name evidence="1" type="ORF">BG36_14040</name>
</gene>
<proteinExistence type="predicted"/>
<dbReference type="Gene3D" id="2.60.40.10">
    <property type="entry name" value="Immunoglobulins"/>
    <property type="match status" value="1"/>
</dbReference>
<dbReference type="SUPFAM" id="SSF53474">
    <property type="entry name" value="alpha/beta-Hydrolases"/>
    <property type="match status" value="1"/>
</dbReference>
<dbReference type="InterPro" id="IPR021440">
    <property type="entry name" value="DUF3089"/>
</dbReference>
<dbReference type="InterPro" id="IPR015919">
    <property type="entry name" value="Cadherin-like_sf"/>
</dbReference>
<dbReference type="PATRIC" id="fig|69279.3.peg.3899"/>
<evidence type="ECO:0000313" key="2">
    <source>
        <dbReference type="Proteomes" id="UP000019849"/>
    </source>
</evidence>
<name>A0A011TFP5_9HYPH</name>
<dbReference type="Proteomes" id="UP000019849">
    <property type="component" value="Unassembled WGS sequence"/>
</dbReference>
<accession>A0A011TFP5</accession>
<dbReference type="SUPFAM" id="SSF49313">
    <property type="entry name" value="Cadherin-like"/>
    <property type="match status" value="1"/>
</dbReference>
<dbReference type="GO" id="GO:0005509">
    <property type="term" value="F:calcium ion binding"/>
    <property type="evidence" value="ECO:0007669"/>
    <property type="project" value="InterPro"/>
</dbReference>
<evidence type="ECO:0008006" key="3">
    <source>
        <dbReference type="Google" id="ProtNLM"/>
    </source>
</evidence>
<organism evidence="1 2">
    <name type="scientific">Aquamicrobium defluvii</name>
    <dbReference type="NCBI Taxonomy" id="69279"/>
    <lineage>
        <taxon>Bacteria</taxon>
        <taxon>Pseudomonadati</taxon>
        <taxon>Pseudomonadota</taxon>
        <taxon>Alphaproteobacteria</taxon>
        <taxon>Hyphomicrobiales</taxon>
        <taxon>Phyllobacteriaceae</taxon>
        <taxon>Aquamicrobium</taxon>
    </lineage>
</organism>
<dbReference type="AlphaFoldDB" id="A0A011TFP5"/>
<dbReference type="Gene3D" id="3.40.50.1820">
    <property type="entry name" value="alpha/beta hydrolase"/>
    <property type="match status" value="1"/>
</dbReference>
<dbReference type="ESTHER" id="9psed-a0a031m1j2">
    <property type="family name" value="Duf_3089"/>
</dbReference>
<dbReference type="GO" id="GO:0016020">
    <property type="term" value="C:membrane"/>
    <property type="evidence" value="ECO:0007669"/>
    <property type="project" value="InterPro"/>
</dbReference>
<dbReference type="InterPro" id="IPR013783">
    <property type="entry name" value="Ig-like_fold"/>
</dbReference>
<sequence>MQAIARADVFYLHPTTGMKSATDNVPVDDPQARETAHVMLMTQATPFNGLARIYAPHYRQAALHVFDGNETAFQGPMNRAYEDIRRAFAYYAEHDNHDRPFFLVGHSQGSNHGLRLLIEEISGTPLAARLVAAYLPGMPMPHATFDTHLATIAPCTTPVQTGCVAAWGVFAEGYRDFGDWEAVNHFWDADVGRWRSAKGMSLVNVNPVNWREDDAPTLPAAHLGAVPFGVAQSHFSRVMPHLVGARTVSGYTLVSPTPLSADLFYDGGVFDEGNYHVFDIALFWADLRANARNRFVAFLAAQGQAAGPLIIAPAAVTAIAGRPFRLTLGLRNGPAAFNAEGLPAGLSLDSDTGEISGTPRTMGRHVVTLTATAPAATDIAELVLLIEADSPHQRD</sequence>
<protein>
    <recommendedName>
        <fullName evidence="3">DUF3089 domain-containing protein</fullName>
    </recommendedName>
</protein>
<dbReference type="HOGENOM" id="CLU_054175_1_0_5"/>
<comment type="caution">
    <text evidence="1">The sequence shown here is derived from an EMBL/GenBank/DDBJ whole genome shotgun (WGS) entry which is preliminary data.</text>
</comment>
<evidence type="ECO:0000313" key="1">
    <source>
        <dbReference type="EMBL" id="EXL02732.1"/>
    </source>
</evidence>